<dbReference type="AlphaFoldDB" id="A9L077"/>
<accession>A9L077</accession>
<dbReference type="GeneID" id="23676721"/>
<dbReference type="KEGG" id="sbn:Sbal195_0628"/>
<protein>
    <recommendedName>
        <fullName evidence="3">DUF1566 domain-containing protein</fullName>
    </recommendedName>
</protein>
<reference evidence="1 2" key="1">
    <citation type="submission" date="2007-11" db="EMBL/GenBank/DDBJ databases">
        <title>Complete sequence of chromosome of Shewanella baltica OS195.</title>
        <authorList>
            <consortium name="US DOE Joint Genome Institute"/>
            <person name="Copeland A."/>
            <person name="Lucas S."/>
            <person name="Lapidus A."/>
            <person name="Barry K."/>
            <person name="Glavina del Rio T."/>
            <person name="Dalin E."/>
            <person name="Tice H."/>
            <person name="Pitluck S."/>
            <person name="Chain P."/>
            <person name="Malfatti S."/>
            <person name="Shin M."/>
            <person name="Vergez L."/>
            <person name="Schmutz J."/>
            <person name="Larimer F."/>
            <person name="Land M."/>
            <person name="Hauser L."/>
            <person name="Kyrpides N."/>
            <person name="Kim E."/>
            <person name="Brettar I."/>
            <person name="Rodrigues J."/>
            <person name="Konstantinidis K."/>
            <person name="Klappenbach J."/>
            <person name="Hofle M."/>
            <person name="Tiedje J."/>
            <person name="Richardson P."/>
        </authorList>
    </citation>
    <scope>NUCLEOTIDE SEQUENCE [LARGE SCALE GENOMIC DNA]</scope>
    <source>
        <strain evidence="1 2">OS195</strain>
    </source>
</reference>
<evidence type="ECO:0000313" key="2">
    <source>
        <dbReference type="Proteomes" id="UP000000770"/>
    </source>
</evidence>
<dbReference type="HOGENOM" id="CLU_1276883_0_0_6"/>
<evidence type="ECO:0000313" key="1">
    <source>
        <dbReference type="EMBL" id="ABX47806.1"/>
    </source>
</evidence>
<dbReference type="Proteomes" id="UP000000770">
    <property type="component" value="Chromosome"/>
</dbReference>
<evidence type="ECO:0008006" key="3">
    <source>
        <dbReference type="Google" id="ProtNLM"/>
    </source>
</evidence>
<name>A9L077_SHEB9</name>
<dbReference type="EMBL" id="CP000891">
    <property type="protein sequence ID" value="ABX47806.1"/>
    <property type="molecule type" value="Genomic_DNA"/>
</dbReference>
<gene>
    <name evidence="1" type="ordered locus">Sbal195_0628</name>
</gene>
<dbReference type="RefSeq" id="WP_006083154.1">
    <property type="nucleotide sequence ID" value="NC_009997.1"/>
</dbReference>
<organism evidence="1 2">
    <name type="scientific">Shewanella baltica (strain OS195)</name>
    <dbReference type="NCBI Taxonomy" id="399599"/>
    <lineage>
        <taxon>Bacteria</taxon>
        <taxon>Pseudomonadati</taxon>
        <taxon>Pseudomonadota</taxon>
        <taxon>Gammaproteobacteria</taxon>
        <taxon>Alteromonadales</taxon>
        <taxon>Shewanellaceae</taxon>
        <taxon>Shewanella</taxon>
    </lineage>
</organism>
<sequence>MPTLLDIKYPTGYTLEKVERLTANGGVNGIFESDSNSNTIYYTRKVSEFGWDKLRYTLVGYPYVNGVMEGERATIEGTLTGEVYIIVSRTNNCSVSTTVGHPNVSYSQAPALIAARGTAVIDVANECIDIFDSGNGMLFINSPSKAYVDSIGGISTNGTWTETGTSSATADFYLFNLIDANRLCSRYNALNIGGRNNWRLPTRDELKNSFLNNSAI</sequence>
<proteinExistence type="predicted"/>